<reference evidence="1 2" key="1">
    <citation type="submission" date="2015-10" db="EMBL/GenBank/DDBJ databases">
        <title>Full genome of DAOMC 229536 Phialocephala scopiformis, a fungal endophyte of spruce producing the potent anti-insectan compound rugulosin.</title>
        <authorList>
            <consortium name="DOE Joint Genome Institute"/>
            <person name="Walker A.K."/>
            <person name="Frasz S.L."/>
            <person name="Seifert K.A."/>
            <person name="Miller J.D."/>
            <person name="Mondo S.J."/>
            <person name="Labutti K."/>
            <person name="Lipzen A."/>
            <person name="Dockter R."/>
            <person name="Kennedy M."/>
            <person name="Grigoriev I.V."/>
            <person name="Spatafora J.W."/>
        </authorList>
    </citation>
    <scope>NUCLEOTIDE SEQUENCE [LARGE SCALE GENOMIC DNA]</scope>
    <source>
        <strain evidence="1 2">CBS 120377</strain>
    </source>
</reference>
<evidence type="ECO:0000313" key="2">
    <source>
        <dbReference type="Proteomes" id="UP000070700"/>
    </source>
</evidence>
<accession>A0A132BAR3</accession>
<dbReference type="OrthoDB" id="3557586at2759"/>
<dbReference type="KEGG" id="psco:LY89DRAFT_315300"/>
<dbReference type="RefSeq" id="XP_018063299.1">
    <property type="nucleotide sequence ID" value="XM_018206667.1"/>
</dbReference>
<sequence>MLNILDITAPMSKTISEFGPRQNDQLHQEVSSITGFSHCLKDEGENILSSSPAYSLNTLYEDYFSTPNCEQTDFAWDSEDGWHQICNLCLHERCPDCEGVIFTSVTDFQDVLTFENREIWICADCKHGFCLGRRLKLVSLCRSCGHEACAECLGRIDEIHHRPACCKCLKGAEVEVDKGV</sequence>
<dbReference type="Proteomes" id="UP000070700">
    <property type="component" value="Unassembled WGS sequence"/>
</dbReference>
<evidence type="ECO:0000313" key="1">
    <source>
        <dbReference type="EMBL" id="KUJ08944.1"/>
    </source>
</evidence>
<dbReference type="InParanoid" id="A0A132BAR3"/>
<dbReference type="EMBL" id="KQ947433">
    <property type="protein sequence ID" value="KUJ08944.1"/>
    <property type="molecule type" value="Genomic_DNA"/>
</dbReference>
<dbReference type="AlphaFoldDB" id="A0A132BAR3"/>
<proteinExistence type="predicted"/>
<organism evidence="1 2">
    <name type="scientific">Mollisia scopiformis</name>
    <name type="common">Conifer needle endophyte fungus</name>
    <name type="synonym">Phialocephala scopiformis</name>
    <dbReference type="NCBI Taxonomy" id="149040"/>
    <lineage>
        <taxon>Eukaryota</taxon>
        <taxon>Fungi</taxon>
        <taxon>Dikarya</taxon>
        <taxon>Ascomycota</taxon>
        <taxon>Pezizomycotina</taxon>
        <taxon>Leotiomycetes</taxon>
        <taxon>Helotiales</taxon>
        <taxon>Mollisiaceae</taxon>
        <taxon>Mollisia</taxon>
    </lineage>
</organism>
<dbReference type="GeneID" id="28816393"/>
<gene>
    <name evidence="1" type="ORF">LY89DRAFT_315300</name>
</gene>
<name>A0A132BAR3_MOLSC</name>
<protein>
    <submittedName>
        <fullName evidence="1">Uncharacterized protein</fullName>
    </submittedName>
</protein>
<keyword evidence="2" id="KW-1185">Reference proteome</keyword>